<dbReference type="Proteomes" id="UP001595803">
    <property type="component" value="Unassembled WGS sequence"/>
</dbReference>
<comment type="similarity">
    <text evidence="1">Belongs to the metallophosphoesterase superfamily. YfcE family.</text>
</comment>
<feature type="domain" description="Calcineurin-like phosphoesterase" evidence="2">
    <location>
        <begin position="1"/>
        <end position="186"/>
    </location>
</feature>
<dbReference type="InterPro" id="IPR029052">
    <property type="entry name" value="Metallo-depent_PP-like"/>
</dbReference>
<dbReference type="Gene3D" id="3.60.21.10">
    <property type="match status" value="1"/>
</dbReference>
<dbReference type="SUPFAM" id="SSF56300">
    <property type="entry name" value="Metallo-dependent phosphatases"/>
    <property type="match status" value="1"/>
</dbReference>
<protein>
    <submittedName>
        <fullName evidence="3">Metallophosphoesterase family protein</fullName>
    </submittedName>
</protein>
<dbReference type="PANTHER" id="PTHR42850">
    <property type="entry name" value="METALLOPHOSPHOESTERASE"/>
    <property type="match status" value="1"/>
</dbReference>
<organism evidence="3 4">
    <name type="scientific">Deinococcus rufus</name>
    <dbReference type="NCBI Taxonomy" id="2136097"/>
    <lineage>
        <taxon>Bacteria</taxon>
        <taxon>Thermotogati</taxon>
        <taxon>Deinococcota</taxon>
        <taxon>Deinococci</taxon>
        <taxon>Deinococcales</taxon>
        <taxon>Deinococcaceae</taxon>
        <taxon>Deinococcus</taxon>
    </lineage>
</organism>
<evidence type="ECO:0000259" key="2">
    <source>
        <dbReference type="Pfam" id="PF12850"/>
    </source>
</evidence>
<proteinExistence type="inferred from homology"/>
<dbReference type="RefSeq" id="WP_322472332.1">
    <property type="nucleotide sequence ID" value="NZ_JBHRZG010000024.1"/>
</dbReference>
<dbReference type="InterPro" id="IPR050126">
    <property type="entry name" value="Ap4A_hydrolase"/>
</dbReference>
<dbReference type="PANTHER" id="PTHR42850:SF2">
    <property type="entry name" value="BLL5683 PROTEIN"/>
    <property type="match status" value="1"/>
</dbReference>
<gene>
    <name evidence="3" type="ORF">ACFOSB_17540</name>
</gene>
<comment type="caution">
    <text evidence="3">The sequence shown here is derived from an EMBL/GenBank/DDBJ whole genome shotgun (WGS) entry which is preliminary data.</text>
</comment>
<evidence type="ECO:0000256" key="1">
    <source>
        <dbReference type="ARBA" id="ARBA00008950"/>
    </source>
</evidence>
<dbReference type="InterPro" id="IPR011152">
    <property type="entry name" value="Pesterase_MJ0912"/>
</dbReference>
<dbReference type="PIRSF" id="PIRSF000883">
    <property type="entry name" value="Pesterase_MJ0912"/>
    <property type="match status" value="1"/>
</dbReference>
<sequence length="249" mass="26831">MRVAALYDIHGNLPALEAVWADLLPRQPDVLVCGGDVVSGAMPQETLAFLRSLPVRVEYVRGNADREVVAFAQGLVDDALPDSVRTLTAWVAAQLGPDDLAFMAGWPLTGTLKVPGVGTVLFCHSTPHADTPVYTRETPLARVAAYFQGVTADVVVVGHTHMSFDRQIGSVRLVNAGSVGMPYGEPGAHWLWLDGGVYHRRTAYDRVRAADRVRASACPQRDDLAASLLAPPSEHEALEVFGRLAEAQE</sequence>
<keyword evidence="4" id="KW-1185">Reference proteome</keyword>
<evidence type="ECO:0000313" key="4">
    <source>
        <dbReference type="Proteomes" id="UP001595803"/>
    </source>
</evidence>
<reference evidence="4" key="1">
    <citation type="journal article" date="2019" name="Int. J. Syst. Evol. Microbiol.">
        <title>The Global Catalogue of Microorganisms (GCM) 10K type strain sequencing project: providing services to taxonomists for standard genome sequencing and annotation.</title>
        <authorList>
            <consortium name="The Broad Institute Genomics Platform"/>
            <consortium name="The Broad Institute Genome Sequencing Center for Infectious Disease"/>
            <person name="Wu L."/>
            <person name="Ma J."/>
        </authorList>
    </citation>
    <scope>NUCLEOTIDE SEQUENCE [LARGE SCALE GENOMIC DNA]</scope>
    <source>
        <strain evidence="4">CCTCC AB 2017081</strain>
    </source>
</reference>
<accession>A0ABV7ZC55</accession>
<dbReference type="EMBL" id="JBHRZG010000024">
    <property type="protein sequence ID" value="MFC3834663.1"/>
    <property type="molecule type" value="Genomic_DNA"/>
</dbReference>
<evidence type="ECO:0000313" key="3">
    <source>
        <dbReference type="EMBL" id="MFC3834663.1"/>
    </source>
</evidence>
<dbReference type="Pfam" id="PF12850">
    <property type="entry name" value="Metallophos_2"/>
    <property type="match status" value="1"/>
</dbReference>
<name>A0ABV7ZC55_9DEIO</name>
<dbReference type="InterPro" id="IPR024654">
    <property type="entry name" value="Calcineurin-like_PHP_lpxH"/>
</dbReference>